<keyword evidence="10" id="KW-1185">Reference proteome</keyword>
<gene>
    <name evidence="9" type="ORF">O6P43_009345</name>
</gene>
<evidence type="ECO:0000256" key="5">
    <source>
        <dbReference type="ARBA" id="ARBA00022723"/>
    </source>
</evidence>
<comment type="cofactor">
    <cofactor evidence="1">
        <name>Zn(2+)</name>
        <dbReference type="ChEBI" id="CHEBI:29105"/>
    </cofactor>
</comment>
<evidence type="ECO:0000256" key="6">
    <source>
        <dbReference type="ARBA" id="ARBA00022737"/>
    </source>
</evidence>
<feature type="domain" description="Prenyltransferase alpha-alpha toroid" evidence="8">
    <location>
        <begin position="2"/>
        <end position="153"/>
    </location>
</feature>
<proteinExistence type="inferred from homology"/>
<comment type="caution">
    <text evidence="9">The sequence shown here is derived from an EMBL/GenBank/DDBJ whole genome shotgun (WGS) entry which is preliminary data.</text>
</comment>
<dbReference type="InterPro" id="IPR001330">
    <property type="entry name" value="Prenyltrans"/>
</dbReference>
<evidence type="ECO:0000256" key="1">
    <source>
        <dbReference type="ARBA" id="ARBA00001947"/>
    </source>
</evidence>
<dbReference type="Proteomes" id="UP001163823">
    <property type="component" value="Chromosome 4"/>
</dbReference>
<evidence type="ECO:0000256" key="4">
    <source>
        <dbReference type="ARBA" id="ARBA00022679"/>
    </source>
</evidence>
<dbReference type="InterPro" id="IPR008930">
    <property type="entry name" value="Terpenoid_cyclase/PrenylTrfase"/>
</dbReference>
<dbReference type="AlphaFoldDB" id="A0AAD7VCZ9"/>
<evidence type="ECO:0000313" key="9">
    <source>
        <dbReference type="EMBL" id="KAJ7971289.1"/>
    </source>
</evidence>
<keyword evidence="3" id="KW-0637">Prenyltransferase</keyword>
<keyword evidence="4 9" id="KW-0808">Transferase</keyword>
<dbReference type="Pfam" id="PF00432">
    <property type="entry name" value="Prenyltrans"/>
    <property type="match status" value="1"/>
</dbReference>
<dbReference type="GO" id="GO:0004662">
    <property type="term" value="F:CAAX-protein geranylgeranyltransferase activity"/>
    <property type="evidence" value="ECO:0007669"/>
    <property type="project" value="TreeGrafter"/>
</dbReference>
<dbReference type="GO" id="GO:0005953">
    <property type="term" value="C:CAAX-protein geranylgeranyltransferase complex"/>
    <property type="evidence" value="ECO:0007669"/>
    <property type="project" value="TreeGrafter"/>
</dbReference>
<protein>
    <submittedName>
        <fullName evidence="9">Geranylgeranyl transferase type-1 subunit beta</fullName>
    </submittedName>
</protein>
<accession>A0AAD7VCZ9</accession>
<keyword evidence="5" id="KW-0479">Metal-binding</keyword>
<evidence type="ECO:0000256" key="2">
    <source>
        <dbReference type="ARBA" id="ARBA00010497"/>
    </source>
</evidence>
<evidence type="ECO:0000256" key="7">
    <source>
        <dbReference type="ARBA" id="ARBA00022833"/>
    </source>
</evidence>
<keyword evidence="7" id="KW-0862">Zinc</keyword>
<dbReference type="GO" id="GO:0046872">
    <property type="term" value="F:metal ion binding"/>
    <property type="evidence" value="ECO:0007669"/>
    <property type="project" value="UniProtKB-KW"/>
</dbReference>
<dbReference type="InterPro" id="IPR045089">
    <property type="entry name" value="PGGT1B-like"/>
</dbReference>
<organism evidence="9 10">
    <name type="scientific">Quillaja saponaria</name>
    <name type="common">Soap bark tree</name>
    <dbReference type="NCBI Taxonomy" id="32244"/>
    <lineage>
        <taxon>Eukaryota</taxon>
        <taxon>Viridiplantae</taxon>
        <taxon>Streptophyta</taxon>
        <taxon>Embryophyta</taxon>
        <taxon>Tracheophyta</taxon>
        <taxon>Spermatophyta</taxon>
        <taxon>Magnoliopsida</taxon>
        <taxon>eudicotyledons</taxon>
        <taxon>Gunneridae</taxon>
        <taxon>Pentapetalae</taxon>
        <taxon>rosids</taxon>
        <taxon>fabids</taxon>
        <taxon>Fabales</taxon>
        <taxon>Quillajaceae</taxon>
        <taxon>Quillaja</taxon>
    </lineage>
</organism>
<dbReference type="PANTHER" id="PTHR11774:SF4">
    <property type="entry name" value="GERANYLGERANYL TRANSFERASE TYPE-1 SUBUNIT BETA"/>
    <property type="match status" value="1"/>
</dbReference>
<reference evidence="9" key="1">
    <citation type="journal article" date="2023" name="Science">
        <title>Elucidation of the pathway for biosynthesis of saponin adjuvants from the soapbark tree.</title>
        <authorList>
            <person name="Reed J."/>
            <person name="Orme A."/>
            <person name="El-Demerdash A."/>
            <person name="Owen C."/>
            <person name="Martin L.B.B."/>
            <person name="Misra R.C."/>
            <person name="Kikuchi S."/>
            <person name="Rejzek M."/>
            <person name="Martin A.C."/>
            <person name="Harkess A."/>
            <person name="Leebens-Mack J."/>
            <person name="Louveau T."/>
            <person name="Stephenson M.J."/>
            <person name="Osbourn A."/>
        </authorList>
    </citation>
    <scope>NUCLEOTIDE SEQUENCE</scope>
    <source>
        <strain evidence="9">S10</strain>
    </source>
</reference>
<sequence length="154" mass="17005">MRNLQQPDGSFMPIHTGAEMDLRFIYCAAAICYMLENWSGMDKEKAKEYILDCQSYDGGFGLTPGSESHGVATDCTVASLRLVGFIKDDLLSNSASSSIIDVPLLLDWIMQRQGKDGGIQGRPNKDSDTCYALWIGGFLRILGEHNFIDQKALC</sequence>
<keyword evidence="6" id="KW-0677">Repeat</keyword>
<dbReference type="SUPFAM" id="SSF48239">
    <property type="entry name" value="Terpenoid cyclases/Protein prenyltransferases"/>
    <property type="match status" value="1"/>
</dbReference>
<dbReference type="EMBL" id="JARAOO010000004">
    <property type="protein sequence ID" value="KAJ7971289.1"/>
    <property type="molecule type" value="Genomic_DNA"/>
</dbReference>
<comment type="similarity">
    <text evidence="2">Belongs to the protein prenyltransferase subunit beta family.</text>
</comment>
<dbReference type="Gene3D" id="1.50.10.20">
    <property type="match status" value="1"/>
</dbReference>
<evidence type="ECO:0000256" key="3">
    <source>
        <dbReference type="ARBA" id="ARBA00022602"/>
    </source>
</evidence>
<dbReference type="PANTHER" id="PTHR11774">
    <property type="entry name" value="GERANYLGERANYL TRANSFERASE TYPE BETA SUBUNIT"/>
    <property type="match status" value="1"/>
</dbReference>
<evidence type="ECO:0000259" key="8">
    <source>
        <dbReference type="Pfam" id="PF00432"/>
    </source>
</evidence>
<name>A0AAD7VCZ9_QUISA</name>
<dbReference type="KEGG" id="qsa:O6P43_009345"/>
<evidence type="ECO:0000313" key="10">
    <source>
        <dbReference type="Proteomes" id="UP001163823"/>
    </source>
</evidence>